<reference evidence="2 3" key="1">
    <citation type="journal article" date="2014" name="ISME J.">
        <title>Ecophysiology of Thioploca ingrica as revealed by the complete genome sequence supplemented with proteomic evidence.</title>
        <authorList>
            <person name="Kojima H."/>
            <person name="Ogura Y."/>
            <person name="Yamamoto N."/>
            <person name="Togashi T."/>
            <person name="Mori H."/>
            <person name="Watanabe T."/>
            <person name="Nemoto F."/>
            <person name="Kurokawa K."/>
            <person name="Hayashi T."/>
            <person name="Fukui M."/>
        </authorList>
    </citation>
    <scope>NUCLEOTIDE SEQUENCE [LARGE SCALE GENOMIC DNA]</scope>
</reference>
<dbReference type="AlphaFoldDB" id="A0A090BVA9"/>
<dbReference type="InterPro" id="IPR036515">
    <property type="entry name" value="Transposase_17_sf"/>
</dbReference>
<accession>A0A090BVA9</accession>
<protein>
    <submittedName>
        <fullName evidence="2">Transposase, IS200 family</fullName>
    </submittedName>
</protein>
<dbReference type="SUPFAM" id="SSF143422">
    <property type="entry name" value="Transposase IS200-like"/>
    <property type="match status" value="1"/>
</dbReference>
<dbReference type="NCBIfam" id="NF033573">
    <property type="entry name" value="transpos_IS200"/>
    <property type="match status" value="1"/>
</dbReference>
<dbReference type="GO" id="GO:0003677">
    <property type="term" value="F:DNA binding"/>
    <property type="evidence" value="ECO:0007669"/>
    <property type="project" value="InterPro"/>
</dbReference>
<dbReference type="GO" id="GO:0004803">
    <property type="term" value="F:transposase activity"/>
    <property type="evidence" value="ECO:0007669"/>
    <property type="project" value="InterPro"/>
</dbReference>
<dbReference type="HOGENOM" id="CLU_101320_2_0_6"/>
<dbReference type="STRING" id="40754.THII_2239"/>
<proteinExistence type="predicted"/>
<dbReference type="EMBL" id="AP014633">
    <property type="protein sequence ID" value="BAP56536.1"/>
    <property type="molecule type" value="Genomic_DNA"/>
</dbReference>
<evidence type="ECO:0000313" key="2">
    <source>
        <dbReference type="EMBL" id="BAP56536.1"/>
    </source>
</evidence>
<dbReference type="InterPro" id="IPR002686">
    <property type="entry name" value="Transposase_17"/>
</dbReference>
<sequence>MVNTEEYRKGAHNVTELKYHFVWKTKYAYHVLVGEIALRTRDILRGICAEKGLSIISGNVRSNHIQLLISAPASLSPAKMAQLMKGKSSYRLQPEFPYLRKKYWGQHLWSRGYFCATVGNVTEEQIKSFIKKTLIPDIEALYQAIAQALETITPDDARNSFLHRL</sequence>
<dbReference type="SMART" id="SM01321">
    <property type="entry name" value="Y1_Tnp"/>
    <property type="match status" value="1"/>
</dbReference>
<dbReference type="Gene3D" id="3.30.70.1290">
    <property type="entry name" value="Transposase IS200-like"/>
    <property type="match status" value="1"/>
</dbReference>
<keyword evidence="3" id="KW-1185">Reference proteome</keyword>
<dbReference type="KEGG" id="tig:THII_2239"/>
<dbReference type="GO" id="GO:0006313">
    <property type="term" value="P:DNA transposition"/>
    <property type="evidence" value="ECO:0007669"/>
    <property type="project" value="InterPro"/>
</dbReference>
<organism evidence="2 3">
    <name type="scientific">Thioploca ingrica</name>
    <dbReference type="NCBI Taxonomy" id="40754"/>
    <lineage>
        <taxon>Bacteria</taxon>
        <taxon>Pseudomonadati</taxon>
        <taxon>Pseudomonadota</taxon>
        <taxon>Gammaproteobacteria</taxon>
        <taxon>Thiotrichales</taxon>
        <taxon>Thiotrichaceae</taxon>
        <taxon>Thioploca</taxon>
    </lineage>
</organism>
<dbReference type="Proteomes" id="UP000031623">
    <property type="component" value="Chromosome"/>
</dbReference>
<evidence type="ECO:0000259" key="1">
    <source>
        <dbReference type="SMART" id="SM01321"/>
    </source>
</evidence>
<evidence type="ECO:0000313" key="3">
    <source>
        <dbReference type="Proteomes" id="UP000031623"/>
    </source>
</evidence>
<feature type="domain" description="Transposase IS200-like" evidence="1">
    <location>
        <begin position="14"/>
        <end position="133"/>
    </location>
</feature>
<name>A0A090BVA9_9GAMM</name>
<dbReference type="Pfam" id="PF01797">
    <property type="entry name" value="Y1_Tnp"/>
    <property type="match status" value="1"/>
</dbReference>
<dbReference type="PANTHER" id="PTHR33360">
    <property type="entry name" value="TRANSPOSASE FOR INSERTION SEQUENCE ELEMENT IS200"/>
    <property type="match status" value="1"/>
</dbReference>
<dbReference type="PANTHER" id="PTHR33360:SF2">
    <property type="entry name" value="TRANSPOSASE FOR INSERTION SEQUENCE ELEMENT IS200"/>
    <property type="match status" value="1"/>
</dbReference>
<gene>
    <name evidence="2" type="ORF">THII_2239</name>
</gene>